<accession>A0A2C9VGW7</accession>
<dbReference type="InterPro" id="IPR020936">
    <property type="entry name" value="TrhO"/>
</dbReference>
<evidence type="ECO:0000256" key="3">
    <source>
        <dbReference type="ARBA" id="ARBA00022833"/>
    </source>
</evidence>
<dbReference type="InterPro" id="IPR005645">
    <property type="entry name" value="FSH-like_dom"/>
</dbReference>
<dbReference type="InterPro" id="IPR029058">
    <property type="entry name" value="AB_hydrolase_fold"/>
</dbReference>
<reference evidence="6" key="1">
    <citation type="journal article" date="2016" name="Nat. Biotechnol.">
        <title>Sequencing wild and cultivated cassava and related species reveals extensive interspecific hybridization and genetic diversity.</title>
        <authorList>
            <person name="Bredeson J.V."/>
            <person name="Lyons J.B."/>
            <person name="Prochnik S.E."/>
            <person name="Wu G.A."/>
            <person name="Ha C.M."/>
            <person name="Edsinger-Gonzales E."/>
            <person name="Grimwood J."/>
            <person name="Schmutz J."/>
            <person name="Rabbi I.Y."/>
            <person name="Egesi C."/>
            <person name="Nauluvula P."/>
            <person name="Lebot V."/>
            <person name="Ndunguru J."/>
            <person name="Mkamilo G."/>
            <person name="Bart R.S."/>
            <person name="Setter T.L."/>
            <person name="Gleadow R.M."/>
            <person name="Kulakow P."/>
            <person name="Ferguson M.E."/>
            <person name="Rounsley S."/>
            <person name="Rokhsar D.S."/>
        </authorList>
    </citation>
    <scope>NUCLEOTIDE SEQUENCE [LARGE SCALE GENOMIC DNA]</scope>
    <source>
        <strain evidence="6">cv. AM560-2</strain>
    </source>
</reference>
<dbReference type="Gene3D" id="3.40.50.1820">
    <property type="entry name" value="alpha/beta hydrolase"/>
    <property type="match status" value="1"/>
</dbReference>
<dbReference type="PANTHER" id="PTHR43268">
    <property type="entry name" value="THIOSULFATE SULFURTRANSFERASE/RHODANESE-LIKE DOMAIN-CONTAINING PROTEIN 2"/>
    <property type="match status" value="1"/>
</dbReference>
<dbReference type="PROSITE" id="PS50206">
    <property type="entry name" value="RHODANESE_3"/>
    <property type="match status" value="1"/>
</dbReference>
<dbReference type="Pfam" id="PF03959">
    <property type="entry name" value="FSH1"/>
    <property type="match status" value="1"/>
</dbReference>
<dbReference type="InterPro" id="IPR011011">
    <property type="entry name" value="Znf_FYVE_PHD"/>
</dbReference>
<keyword evidence="6" id="KW-1185">Reference proteome</keyword>
<dbReference type="InterPro" id="IPR036873">
    <property type="entry name" value="Rhodanese-like_dom_sf"/>
</dbReference>
<dbReference type="Pfam" id="PF12368">
    <property type="entry name" value="Rhodanese_C"/>
    <property type="match status" value="1"/>
</dbReference>
<dbReference type="AlphaFoldDB" id="A0A2C9VGW7"/>
<evidence type="ECO:0000313" key="6">
    <source>
        <dbReference type="Proteomes" id="UP000091857"/>
    </source>
</evidence>
<gene>
    <name evidence="5" type="ORF">MANES_08G110000v8</name>
</gene>
<sequence length="618" mass="68412">MADNKKQDQDKDQYGVLLYYKYTTVPDLHSLLSFYQSNCSSLFLLGRVRLSSHGVNVTVGGTLSSLEKHIAAVKSISLFEGTDFKLASAHYPLNDKVARECGFTSLSIRIVKELVTFSSHPLLKAPDVSNAGNHLSAHEFHSVLQSAQQCVEKEGSTANGGLVVLDARNLYETRIGKFHMPTVETLDPGIRQYSDLPSWIDDNSDKLRGKRVLMYCTGGIRCEMASAYIRSKGVGFENVFQLFGGIQRYLEQFPDGGFFKGKNFVFDHRISVGSSDANILGACLLCGIPFDDYSTRCRCSYCRMLVLVCDSCQMNETAYVCELCQKHEKVAGLVQSTENSKPEETMPDSELACISSDTVFLSQLHQGHGADPPRKLRILCLHGFRQNASGFKGRTASLAKKLKNIAELVFIDGPHELPFIYQPCITIPQHDNASLFPLQEILPPKDNCKRKFAWLIAPDSSGRSETDWKVADGPFDPLQYQQQTEGFDVSVAYLRTIFSQEGPFDGLLGFSQGAAMAASVCALEGRLKGEINFKFAILCSGFAIQRADIKPGSINCPSLHIFGGGLGKDRQIANQASRDLASFFVEDSSVLIEHDCGHIIPTRHPYIDQIRGFLQRFL</sequence>
<dbReference type="OrthoDB" id="25002at2759"/>
<name>A0A2C9VGW7_MANES</name>
<evidence type="ECO:0000256" key="1">
    <source>
        <dbReference type="ARBA" id="ARBA00022723"/>
    </source>
</evidence>
<dbReference type="EMBL" id="CM004394">
    <property type="protein sequence ID" value="OAY43943.1"/>
    <property type="molecule type" value="Genomic_DNA"/>
</dbReference>
<dbReference type="SUPFAM" id="SSF57903">
    <property type="entry name" value="FYVE/PHD zinc finger"/>
    <property type="match status" value="1"/>
</dbReference>
<dbReference type="STRING" id="3983.A0A2C9VGW7"/>
<evidence type="ECO:0000313" key="5">
    <source>
        <dbReference type="EMBL" id="OAY43943.1"/>
    </source>
</evidence>
<dbReference type="SUPFAM" id="SSF52821">
    <property type="entry name" value="Rhodanese/Cell cycle control phosphatase"/>
    <property type="match status" value="1"/>
</dbReference>
<dbReference type="Gene3D" id="3.40.250.10">
    <property type="entry name" value="Rhodanese-like domain"/>
    <property type="match status" value="1"/>
</dbReference>
<dbReference type="InterPro" id="IPR001763">
    <property type="entry name" value="Rhodanese-like_dom"/>
</dbReference>
<evidence type="ECO:0000256" key="2">
    <source>
        <dbReference type="ARBA" id="ARBA00022771"/>
    </source>
</evidence>
<dbReference type="Gene3D" id="3.30.70.100">
    <property type="match status" value="1"/>
</dbReference>
<keyword evidence="2" id="KW-0863">Zinc-finger</keyword>
<dbReference type="SUPFAM" id="SSF53474">
    <property type="entry name" value="alpha/beta-Hydrolases"/>
    <property type="match status" value="1"/>
</dbReference>
<dbReference type="InterPro" id="IPR040503">
    <property type="entry name" value="TRHO_N"/>
</dbReference>
<protein>
    <recommendedName>
        <fullName evidence="4">Rhodanese domain-containing protein</fullName>
    </recommendedName>
</protein>
<dbReference type="SMART" id="SM00450">
    <property type="entry name" value="RHOD"/>
    <property type="match status" value="1"/>
</dbReference>
<evidence type="ECO:0000259" key="4">
    <source>
        <dbReference type="PROSITE" id="PS50206"/>
    </source>
</evidence>
<dbReference type="PANTHER" id="PTHR43268:SF6">
    <property type="entry name" value="THIOSULFATE SULFURTRANSFERASE_RHODANESE-LIKE DOMAIN-CONTAINING PROTEIN 2"/>
    <property type="match status" value="1"/>
</dbReference>
<feature type="domain" description="Rhodanese" evidence="4">
    <location>
        <begin position="158"/>
        <end position="258"/>
    </location>
</feature>
<comment type="caution">
    <text evidence="5">The sequence shown here is derived from an EMBL/GenBank/DDBJ whole genome shotgun (WGS) entry which is preliminary data.</text>
</comment>
<dbReference type="GO" id="GO:0008270">
    <property type="term" value="F:zinc ion binding"/>
    <property type="evidence" value="ECO:0007669"/>
    <property type="project" value="UniProtKB-KW"/>
</dbReference>
<keyword evidence="1" id="KW-0479">Metal-binding</keyword>
<dbReference type="FunFam" id="3.40.50.1820:FF:000073">
    <property type="entry name" value="esterase OVCA2 isoform X6"/>
    <property type="match status" value="1"/>
</dbReference>
<organism evidence="5 6">
    <name type="scientific">Manihot esculenta</name>
    <name type="common">Cassava</name>
    <name type="synonym">Jatropha manihot</name>
    <dbReference type="NCBI Taxonomy" id="3983"/>
    <lineage>
        <taxon>Eukaryota</taxon>
        <taxon>Viridiplantae</taxon>
        <taxon>Streptophyta</taxon>
        <taxon>Embryophyta</taxon>
        <taxon>Tracheophyta</taxon>
        <taxon>Spermatophyta</taxon>
        <taxon>Magnoliopsida</taxon>
        <taxon>eudicotyledons</taxon>
        <taxon>Gunneridae</taxon>
        <taxon>Pentapetalae</taxon>
        <taxon>rosids</taxon>
        <taxon>fabids</taxon>
        <taxon>Malpighiales</taxon>
        <taxon>Euphorbiaceae</taxon>
        <taxon>Crotonoideae</taxon>
        <taxon>Manihoteae</taxon>
        <taxon>Manihot</taxon>
    </lineage>
</organism>
<dbReference type="Gramene" id="Manes.08G110000.1.v8.1">
    <property type="protein sequence ID" value="Manes.08G110000.1.v8.1.CDS"/>
    <property type="gene ID" value="Manes.08G110000.v8.1"/>
</dbReference>
<keyword evidence="3" id="KW-0862">Zinc</keyword>
<dbReference type="FunFam" id="3.40.250.10:FF:000022">
    <property type="entry name" value="Thiosulfate sulfurtransferase/rhodanese-like domain-containing protein 2"/>
    <property type="match status" value="1"/>
</dbReference>
<dbReference type="FunFam" id="3.30.70.100:FF:000045">
    <property type="entry name" value="Rhodanese-like domain-containing protein 6"/>
    <property type="match status" value="1"/>
</dbReference>
<dbReference type="Proteomes" id="UP000091857">
    <property type="component" value="Chromosome 8"/>
</dbReference>
<dbReference type="InterPro" id="IPR022111">
    <property type="entry name" value="Rhodanese_C"/>
</dbReference>
<dbReference type="Pfam" id="PF17773">
    <property type="entry name" value="UPF0176_N"/>
    <property type="match status" value="1"/>
</dbReference>
<proteinExistence type="predicted"/>